<accession>A0A7J5TU05</accession>
<gene>
    <name evidence="1" type="ORF">F5984_22390</name>
</gene>
<reference evidence="1 2" key="1">
    <citation type="submission" date="2019-10" db="EMBL/GenBank/DDBJ databases">
        <title>Rudanella paleaurantiibacter sp. nov., isolated from sludge.</title>
        <authorList>
            <person name="Xu S.Q."/>
        </authorList>
    </citation>
    <scope>NUCLEOTIDE SEQUENCE [LARGE SCALE GENOMIC DNA]</scope>
    <source>
        <strain evidence="1 2">HX-22-17</strain>
    </source>
</reference>
<dbReference type="Proteomes" id="UP000488299">
    <property type="component" value="Unassembled WGS sequence"/>
</dbReference>
<evidence type="ECO:0000313" key="2">
    <source>
        <dbReference type="Proteomes" id="UP000488299"/>
    </source>
</evidence>
<evidence type="ECO:0000313" key="1">
    <source>
        <dbReference type="EMBL" id="KAB7727375.1"/>
    </source>
</evidence>
<name>A0A7J5TU05_9BACT</name>
<keyword evidence="2" id="KW-1185">Reference proteome</keyword>
<dbReference type="RefSeq" id="WP_152126451.1">
    <property type="nucleotide sequence ID" value="NZ_WELI01000011.1"/>
</dbReference>
<sequence>MSERRKILIPTDFRVSSLHTLRLALGSIDAPKVDVVLLYGTTLDTSITEMLFYSPRRIIADLLTDDFREGISILVNRFESKIGDWQIELFHGYRQRSFDALLATLGVDTCYMGRSYPFHLTGDAFDLTPFLQKTVVPCHEVDWAHEVELPFAVDALESLFLPSMLNEQSASEPSAQPEETLVDYESMGACSSRF</sequence>
<organism evidence="1 2">
    <name type="scientific">Rudanella paleaurantiibacter</name>
    <dbReference type="NCBI Taxonomy" id="2614655"/>
    <lineage>
        <taxon>Bacteria</taxon>
        <taxon>Pseudomonadati</taxon>
        <taxon>Bacteroidota</taxon>
        <taxon>Cytophagia</taxon>
        <taxon>Cytophagales</taxon>
        <taxon>Cytophagaceae</taxon>
        <taxon>Rudanella</taxon>
    </lineage>
</organism>
<evidence type="ECO:0008006" key="3">
    <source>
        <dbReference type="Google" id="ProtNLM"/>
    </source>
</evidence>
<dbReference type="AlphaFoldDB" id="A0A7J5TU05"/>
<protein>
    <recommendedName>
        <fullName evidence="3">Universal stress protein</fullName>
    </recommendedName>
</protein>
<proteinExistence type="predicted"/>
<comment type="caution">
    <text evidence="1">The sequence shown here is derived from an EMBL/GenBank/DDBJ whole genome shotgun (WGS) entry which is preliminary data.</text>
</comment>
<dbReference type="EMBL" id="WELI01000011">
    <property type="protein sequence ID" value="KAB7727375.1"/>
    <property type="molecule type" value="Genomic_DNA"/>
</dbReference>